<sequence>MSSSAIRRKGLAFLVLLGGLALLGVLAAHWLPGISLQLDLAILSASQAYADRLEAMPAAPGVLLPLFAFGGGVLASVSPCVLAMLPLNLSYIGTLGPISRPQAILRVGGFVAGTVVVLSLFGLIASFASAIVVDHRGPVHLGVGLIILLMGLNLGGWLPLTLPRLPELPPAGGPVLVGMGFALVSSPCASPVLFSVLAAAAGTGSSALSVLTMVSYALGYTAVIAASSLWVGLMSASRRLLNHAATLTRVSSLVLLAAGIYTIGQGLITTWQN</sequence>
<evidence type="ECO:0000313" key="3">
    <source>
        <dbReference type="Proteomes" id="UP001302329"/>
    </source>
</evidence>
<feature type="transmembrane region" description="Helical" evidence="1">
    <location>
        <begin position="62"/>
        <end position="87"/>
    </location>
</feature>
<evidence type="ECO:0000256" key="1">
    <source>
        <dbReference type="SAM" id="Phobius"/>
    </source>
</evidence>
<feature type="transmembrane region" description="Helical" evidence="1">
    <location>
        <begin position="139"/>
        <end position="162"/>
    </location>
</feature>
<feature type="transmembrane region" description="Helical" evidence="1">
    <location>
        <begin position="174"/>
        <end position="201"/>
    </location>
</feature>
<dbReference type="PANTHER" id="PTHR31272:SF6">
    <property type="entry name" value="CYTOCHROME C-TYPE BIOGENESIS CCDA-LIKE CHLOROPLASTIC PROTEIN"/>
    <property type="match status" value="1"/>
</dbReference>
<keyword evidence="3" id="KW-1185">Reference proteome</keyword>
<feature type="transmembrane region" description="Helical" evidence="1">
    <location>
        <begin position="107"/>
        <end position="133"/>
    </location>
</feature>
<dbReference type="InterPro" id="IPR051790">
    <property type="entry name" value="Cytochrome_c-biogenesis_DsbD"/>
</dbReference>
<protein>
    <submittedName>
        <fullName evidence="2">Cytochrome c biogenesis protein CcdA</fullName>
    </submittedName>
</protein>
<dbReference type="PANTHER" id="PTHR31272">
    <property type="entry name" value="CYTOCHROME C-TYPE BIOGENESIS PROTEIN HI_1454-RELATED"/>
    <property type="match status" value="1"/>
</dbReference>
<reference evidence="2 3" key="1">
    <citation type="submission" date="2023-12" db="EMBL/GenBank/DDBJ databases">
        <title>Baltic Sea Cyanobacteria.</title>
        <authorList>
            <person name="Delbaje E."/>
            <person name="Fewer D.P."/>
            <person name="Shishido T.K."/>
        </authorList>
    </citation>
    <scope>NUCLEOTIDE SEQUENCE [LARGE SCALE GENOMIC DNA]</scope>
    <source>
        <strain evidence="2 3">UHCC 0281</strain>
    </source>
</reference>
<keyword evidence="1" id="KW-1133">Transmembrane helix</keyword>
<keyword evidence="1" id="KW-0812">Transmembrane</keyword>
<accession>A0ABU5SUE5</accession>
<dbReference type="RefSeq" id="WP_323356231.1">
    <property type="nucleotide sequence ID" value="NZ_JAYGHY010000013.1"/>
</dbReference>
<name>A0ABU5SUE5_9CYAN</name>
<comment type="caution">
    <text evidence="2">The sequence shown here is derived from an EMBL/GenBank/DDBJ whole genome shotgun (WGS) entry which is preliminary data.</text>
</comment>
<gene>
    <name evidence="2" type="ORF">VB739_06250</name>
</gene>
<dbReference type="EMBL" id="JAYGHY010000013">
    <property type="protein sequence ID" value="MEA5442148.1"/>
    <property type="molecule type" value="Genomic_DNA"/>
</dbReference>
<keyword evidence="1" id="KW-0472">Membrane</keyword>
<proteinExistence type="predicted"/>
<organism evidence="2 3">
    <name type="scientific">Cyanobium gracile UHCC 0281</name>
    <dbReference type="NCBI Taxonomy" id="3110309"/>
    <lineage>
        <taxon>Bacteria</taxon>
        <taxon>Bacillati</taxon>
        <taxon>Cyanobacteriota</taxon>
        <taxon>Cyanophyceae</taxon>
        <taxon>Synechococcales</taxon>
        <taxon>Prochlorococcaceae</taxon>
        <taxon>Cyanobium</taxon>
    </lineage>
</organism>
<evidence type="ECO:0000313" key="2">
    <source>
        <dbReference type="EMBL" id="MEA5442148.1"/>
    </source>
</evidence>
<feature type="transmembrane region" description="Helical" evidence="1">
    <location>
        <begin position="213"/>
        <end position="233"/>
    </location>
</feature>
<feature type="transmembrane region" description="Helical" evidence="1">
    <location>
        <begin position="253"/>
        <end position="271"/>
    </location>
</feature>
<dbReference type="Proteomes" id="UP001302329">
    <property type="component" value="Unassembled WGS sequence"/>
</dbReference>